<dbReference type="SUPFAM" id="SSF69593">
    <property type="entry name" value="Glycerol-3-phosphate (1)-acyltransferase"/>
    <property type="match status" value="1"/>
</dbReference>
<dbReference type="GO" id="GO:0035965">
    <property type="term" value="P:cardiolipin acyl-chain remodeling"/>
    <property type="evidence" value="ECO:0007669"/>
    <property type="project" value="TreeGrafter"/>
</dbReference>
<dbReference type="EMBL" id="JAHCVI010000001">
    <property type="protein sequence ID" value="KAG7290825.1"/>
    <property type="molecule type" value="Genomic_DNA"/>
</dbReference>
<evidence type="ECO:0000256" key="10">
    <source>
        <dbReference type="ARBA" id="ARBA00024323"/>
    </source>
</evidence>
<evidence type="ECO:0000256" key="1">
    <source>
        <dbReference type="ARBA" id="ARBA00004137"/>
    </source>
</evidence>
<accession>A0AAD4F182</accession>
<evidence type="ECO:0000313" key="15">
    <source>
        <dbReference type="Proteomes" id="UP001197093"/>
    </source>
</evidence>
<evidence type="ECO:0000256" key="8">
    <source>
        <dbReference type="ARBA" id="ARBA00023136"/>
    </source>
</evidence>
<dbReference type="AlphaFoldDB" id="A0AAD4F182"/>
<keyword evidence="4" id="KW-1000">Mitochondrion outer membrane</keyword>
<dbReference type="Pfam" id="PF01553">
    <property type="entry name" value="Acyltransferase"/>
    <property type="match status" value="1"/>
</dbReference>
<evidence type="ECO:0000256" key="4">
    <source>
        <dbReference type="ARBA" id="ARBA00022787"/>
    </source>
</evidence>
<keyword evidence="9" id="KW-0012">Acyltransferase</keyword>
<evidence type="ECO:0000256" key="5">
    <source>
        <dbReference type="ARBA" id="ARBA00022792"/>
    </source>
</evidence>
<keyword evidence="7" id="KW-0496">Mitochondrion</keyword>
<comment type="similarity">
    <text evidence="2 12">Belongs to the taffazin family.</text>
</comment>
<evidence type="ECO:0000256" key="9">
    <source>
        <dbReference type="ARBA" id="ARBA00023315"/>
    </source>
</evidence>
<evidence type="ECO:0000256" key="12">
    <source>
        <dbReference type="RuleBase" id="RU365062"/>
    </source>
</evidence>
<dbReference type="GO" id="GO:0005743">
    <property type="term" value="C:mitochondrial inner membrane"/>
    <property type="evidence" value="ECO:0007669"/>
    <property type="project" value="UniProtKB-SubCell"/>
</dbReference>
<evidence type="ECO:0000256" key="3">
    <source>
        <dbReference type="ARBA" id="ARBA00022679"/>
    </source>
</evidence>
<protein>
    <recommendedName>
        <fullName evidence="12">Tafazzin family protein</fullName>
    </recommendedName>
</protein>
<gene>
    <name evidence="14" type="ORF">NEMBOFW57_000829</name>
</gene>
<feature type="domain" description="Phospholipid/glycerol acyltransferase" evidence="13">
    <location>
        <begin position="69"/>
        <end position="231"/>
    </location>
</feature>
<dbReference type="InterPro" id="IPR002123">
    <property type="entry name" value="Plipid/glycerol_acylTrfase"/>
</dbReference>
<comment type="subcellular location">
    <subcellularLocation>
        <location evidence="1">Mitochondrion inner membrane</location>
        <topology evidence="1">Peripheral membrane protein</topology>
        <orientation evidence="1">Intermembrane side</orientation>
    </subcellularLocation>
    <subcellularLocation>
        <location evidence="10">Mitochondrion outer membrane</location>
        <topology evidence="10">Peripheral membrane protein</topology>
        <orientation evidence="10">Intermembrane side</orientation>
    </subcellularLocation>
</comment>
<evidence type="ECO:0000256" key="11">
    <source>
        <dbReference type="ARBA" id="ARBA00047906"/>
    </source>
</evidence>
<dbReference type="GO" id="GO:0007007">
    <property type="term" value="P:inner mitochondrial membrane organization"/>
    <property type="evidence" value="ECO:0007669"/>
    <property type="project" value="TreeGrafter"/>
</dbReference>
<proteinExistence type="inferred from homology"/>
<evidence type="ECO:0000256" key="2">
    <source>
        <dbReference type="ARBA" id="ARBA00010524"/>
    </source>
</evidence>
<keyword evidence="8" id="KW-0472">Membrane</keyword>
<dbReference type="InterPro" id="IPR000872">
    <property type="entry name" value="Tafazzin"/>
</dbReference>
<evidence type="ECO:0000259" key="13">
    <source>
        <dbReference type="SMART" id="SM00563"/>
    </source>
</evidence>
<keyword evidence="6" id="KW-0443">Lipid metabolism</keyword>
<dbReference type="PRINTS" id="PR00979">
    <property type="entry name" value="TAFAZZIN"/>
</dbReference>
<keyword evidence="5" id="KW-0999">Mitochondrion inner membrane</keyword>
<name>A0AAD4F182_9PEZI</name>
<dbReference type="PANTHER" id="PTHR12497:SF0">
    <property type="entry name" value="TAFAZZIN"/>
    <property type="match status" value="1"/>
</dbReference>
<dbReference type="SMART" id="SM00563">
    <property type="entry name" value="PlsC"/>
    <property type="match status" value="1"/>
</dbReference>
<keyword evidence="15" id="KW-1185">Reference proteome</keyword>
<evidence type="ECO:0000256" key="7">
    <source>
        <dbReference type="ARBA" id="ARBA00023128"/>
    </source>
</evidence>
<keyword evidence="3" id="KW-0808">Transferase</keyword>
<dbReference type="PANTHER" id="PTHR12497">
    <property type="entry name" value="TAZ PROTEIN TAFAZZIN"/>
    <property type="match status" value="1"/>
</dbReference>
<evidence type="ECO:0000313" key="14">
    <source>
        <dbReference type="EMBL" id="KAG7290825.1"/>
    </source>
</evidence>
<dbReference type="Proteomes" id="UP001197093">
    <property type="component" value="Unassembled WGS sequence"/>
</dbReference>
<dbReference type="CDD" id="cd07989">
    <property type="entry name" value="LPLAT_AGPAT-like"/>
    <property type="match status" value="1"/>
</dbReference>
<organism evidence="14 15">
    <name type="scientific">Staphylotrichum longicolle</name>
    <dbReference type="NCBI Taxonomy" id="669026"/>
    <lineage>
        <taxon>Eukaryota</taxon>
        <taxon>Fungi</taxon>
        <taxon>Dikarya</taxon>
        <taxon>Ascomycota</taxon>
        <taxon>Pezizomycotina</taxon>
        <taxon>Sordariomycetes</taxon>
        <taxon>Sordariomycetidae</taxon>
        <taxon>Sordariales</taxon>
        <taxon>Chaetomiaceae</taxon>
        <taxon>Staphylotrichum</taxon>
    </lineage>
</organism>
<sequence length="381" mass="42572">MSTTPASGHQGPQRPSLSLRLKSAMIMGMTGVLSKAFLYGFNKVEVTGLGRFLDLLDSRRDPANRQRGLLTVSNHISVLDDPVVWGILPFRYIFDPSNLRWTLGAADICFANKFVSNFFTAGQVLPCHRLKHSPFGGPFQPALTQAIRLLSAPLPPTTPSNQTYTTTGLDLHPSPLSFPNFRRYSWVHVFPEGCVHQHPSTDLRYFKWGLARLILEADPVPDILPMFIDGTQRVMPEDRGFPRFLPRIRKTVKVAFGEVLDYDQTFGDLKRRWEGLVLREQQRVAAGGAAGGRGKAGQEVVLALPPGELATEELKNGKEAEEIRIEVARRMREEILKVRKALGGFPEPDPAFGLAETWRVDDDIEAKKYKSRVDGSNINQD</sequence>
<comment type="catalytic activity">
    <reaction evidence="11">
        <text>1'-[1,2-diacyl-sn-glycero-3-phospho],3'-[1-acyl-sn-glycero-3-phospho]-glycerol + a 1,2-diacyl-sn-glycero-3-phosphocholine = a cardiolipin + a 1-acyl-sn-glycero-3-phosphocholine</text>
        <dbReference type="Rhea" id="RHEA:33731"/>
        <dbReference type="ChEBI" id="CHEBI:57643"/>
        <dbReference type="ChEBI" id="CHEBI:58168"/>
        <dbReference type="ChEBI" id="CHEBI:62237"/>
        <dbReference type="ChEBI" id="CHEBI:64743"/>
    </reaction>
    <physiologicalReaction direction="left-to-right" evidence="11">
        <dbReference type="Rhea" id="RHEA:33732"/>
    </physiologicalReaction>
    <physiologicalReaction direction="right-to-left" evidence="11">
        <dbReference type="Rhea" id="RHEA:33733"/>
    </physiologicalReaction>
</comment>
<comment type="caution">
    <text evidence="14">The sequence shown here is derived from an EMBL/GenBank/DDBJ whole genome shotgun (WGS) entry which is preliminary data.</text>
</comment>
<evidence type="ECO:0000256" key="6">
    <source>
        <dbReference type="ARBA" id="ARBA00023098"/>
    </source>
</evidence>
<dbReference type="GO" id="GO:0047184">
    <property type="term" value="F:1-acylglycerophosphocholine O-acyltransferase activity"/>
    <property type="evidence" value="ECO:0007669"/>
    <property type="project" value="TreeGrafter"/>
</dbReference>
<reference evidence="14" key="1">
    <citation type="submission" date="2023-02" db="EMBL/GenBank/DDBJ databases">
        <authorList>
            <person name="Palmer J.M."/>
        </authorList>
    </citation>
    <scope>NUCLEOTIDE SEQUENCE</scope>
    <source>
        <strain evidence="14">FW57</strain>
    </source>
</reference>
<dbReference type="GO" id="GO:0005741">
    <property type="term" value="C:mitochondrial outer membrane"/>
    <property type="evidence" value="ECO:0007669"/>
    <property type="project" value="UniProtKB-SubCell"/>
</dbReference>